<evidence type="ECO:0000313" key="3">
    <source>
        <dbReference type="EMBL" id="MFC7618630.1"/>
    </source>
</evidence>
<feature type="compositionally biased region" description="Pro residues" evidence="1">
    <location>
        <begin position="7"/>
        <end position="16"/>
    </location>
</feature>
<reference evidence="3" key="3">
    <citation type="submission" date="2024-09" db="EMBL/GenBank/DDBJ databases">
        <authorList>
            <person name="Sun Q."/>
            <person name="Mori K."/>
        </authorList>
    </citation>
    <scope>NUCLEOTIDE SEQUENCE</scope>
    <source>
        <strain evidence="3">JCM 17695</strain>
    </source>
</reference>
<feature type="compositionally biased region" description="Pro residues" evidence="1">
    <location>
        <begin position="23"/>
        <end position="33"/>
    </location>
</feature>
<reference evidence="4" key="2">
    <citation type="journal article" date="2019" name="Int. J. Syst. Evol. Microbiol.">
        <title>The Global Catalogue of Microorganisms (GCM) 10K type strain sequencing project: providing services to taxonomists for standard genome sequencing and annotation.</title>
        <authorList>
            <consortium name="The Broad Institute Genomics Platform"/>
            <consortium name="The Broad Institute Genome Sequencing Center for Infectious Disease"/>
            <person name="Wu L."/>
            <person name="Ma J."/>
        </authorList>
    </citation>
    <scope>NUCLEOTIDE SEQUENCE [LARGE SCALE GENOMIC DNA]</scope>
    <source>
        <strain evidence="4">JCM 17695</strain>
    </source>
</reference>
<evidence type="ECO:0000313" key="4">
    <source>
        <dbReference type="Proteomes" id="UP001596512"/>
    </source>
</evidence>
<proteinExistence type="predicted"/>
<gene>
    <name evidence="2" type="ORF">ACFQV2_00720</name>
    <name evidence="3" type="ORF">ACFQV2_40150</name>
</gene>
<organism evidence="3 4">
    <name type="scientific">Actinokineospora soli</name>
    <dbReference type="NCBI Taxonomy" id="1048753"/>
    <lineage>
        <taxon>Bacteria</taxon>
        <taxon>Bacillati</taxon>
        <taxon>Actinomycetota</taxon>
        <taxon>Actinomycetes</taxon>
        <taxon>Pseudonocardiales</taxon>
        <taxon>Pseudonocardiaceae</taxon>
        <taxon>Actinokineospora</taxon>
    </lineage>
</organism>
<feature type="region of interest" description="Disordered" evidence="1">
    <location>
        <begin position="1"/>
        <end position="37"/>
    </location>
</feature>
<accession>A0ABW2TXI7</accession>
<keyword evidence="4" id="KW-1185">Reference proteome</keyword>
<sequence length="133" mass="14159">MTALPAHAPPPLPAPRPPRRPRLPGPTPLPPTSLPGRRHLTRLVTALVEAMAGRRPGHQLADVMTFPAQTALRVLPAQPRDLRLRSVRICEVDRATAEIAAVLSTGVRAKALAARAEHCGAGWRITAVHVLGG</sequence>
<dbReference type="EMBL" id="JBHTEY010000003">
    <property type="protein sequence ID" value="MFC7612411.1"/>
    <property type="molecule type" value="Genomic_DNA"/>
</dbReference>
<dbReference type="Proteomes" id="UP001596512">
    <property type="component" value="Unassembled WGS sequence"/>
</dbReference>
<dbReference type="InterPro" id="IPR045596">
    <property type="entry name" value="DUF6459"/>
</dbReference>
<dbReference type="EMBL" id="JBHTEY010000004">
    <property type="protein sequence ID" value="MFC7618630.1"/>
    <property type="molecule type" value="Genomic_DNA"/>
</dbReference>
<dbReference type="Pfam" id="PF20060">
    <property type="entry name" value="DUF6459"/>
    <property type="match status" value="1"/>
</dbReference>
<protein>
    <submittedName>
        <fullName evidence="3">Rv3235 family protein</fullName>
    </submittedName>
</protein>
<name>A0ABW2TXI7_9PSEU</name>
<comment type="caution">
    <text evidence="3">The sequence shown here is derived from an EMBL/GenBank/DDBJ whole genome shotgun (WGS) entry which is preliminary data.</text>
</comment>
<evidence type="ECO:0000256" key="1">
    <source>
        <dbReference type="SAM" id="MobiDB-lite"/>
    </source>
</evidence>
<reference evidence="3" key="1">
    <citation type="journal article" date="2014" name="Int. J. Syst. Evol. Microbiol.">
        <title>Complete genome of a new Firmicutes species belonging to the dominant human colonic microbiota ('Ruminococcus bicirculans') reveals two chromosomes and a selective capacity to utilize plant glucans.</title>
        <authorList>
            <consortium name="NISC Comparative Sequencing Program"/>
            <person name="Wegmann U."/>
            <person name="Louis P."/>
            <person name="Goesmann A."/>
            <person name="Henrissat B."/>
            <person name="Duncan S.H."/>
            <person name="Flint H.J."/>
        </authorList>
    </citation>
    <scope>NUCLEOTIDE SEQUENCE</scope>
    <source>
        <strain evidence="3">JCM 17695</strain>
    </source>
</reference>
<evidence type="ECO:0000313" key="2">
    <source>
        <dbReference type="EMBL" id="MFC7612411.1"/>
    </source>
</evidence>